<evidence type="ECO:0000313" key="2">
    <source>
        <dbReference type="EMBL" id="MFC3104838.1"/>
    </source>
</evidence>
<dbReference type="Gene3D" id="3.40.630.30">
    <property type="match status" value="1"/>
</dbReference>
<dbReference type="RefSeq" id="WP_380690365.1">
    <property type="nucleotide sequence ID" value="NZ_JBHRSS010000006.1"/>
</dbReference>
<dbReference type="InterPro" id="IPR023214">
    <property type="entry name" value="HAD_sf"/>
</dbReference>
<evidence type="ECO:0000313" key="3">
    <source>
        <dbReference type="Proteomes" id="UP001595462"/>
    </source>
</evidence>
<dbReference type="PROSITE" id="PS51186">
    <property type="entry name" value="GNAT"/>
    <property type="match status" value="1"/>
</dbReference>
<dbReference type="InterPro" id="IPR010033">
    <property type="entry name" value="HAD_SF_ppase_IIIC"/>
</dbReference>
<dbReference type="SUPFAM" id="SSF55729">
    <property type="entry name" value="Acyl-CoA N-acyltransferases (Nat)"/>
    <property type="match status" value="1"/>
</dbReference>
<dbReference type="Gene3D" id="3.40.50.1110">
    <property type="entry name" value="SGNH hydrolase"/>
    <property type="match status" value="1"/>
</dbReference>
<proteinExistence type="predicted"/>
<feature type="domain" description="N-acetyltransferase" evidence="1">
    <location>
        <begin position="447"/>
        <end position="598"/>
    </location>
</feature>
<comment type="caution">
    <text evidence="2">The sequence shown here is derived from an EMBL/GenBank/DDBJ whole genome shotgun (WGS) entry which is preliminary data.</text>
</comment>
<dbReference type="NCBIfam" id="TIGR01681">
    <property type="entry name" value="HAD-SF-IIIC"/>
    <property type="match status" value="1"/>
</dbReference>
<dbReference type="InterPro" id="IPR000182">
    <property type="entry name" value="GNAT_dom"/>
</dbReference>
<dbReference type="Proteomes" id="UP001595462">
    <property type="component" value="Unassembled WGS sequence"/>
</dbReference>
<gene>
    <name evidence="2" type="ORF">ACFOSU_13225</name>
</gene>
<accession>A0ABV7EQ33</accession>
<dbReference type="NCBIfam" id="TIGR01686">
    <property type="entry name" value="FkbH"/>
    <property type="match status" value="1"/>
</dbReference>
<dbReference type="EMBL" id="JBHRSS010000006">
    <property type="protein sequence ID" value="MFC3104838.1"/>
    <property type="molecule type" value="Genomic_DNA"/>
</dbReference>
<name>A0ABV7EQ33_9GAMM</name>
<dbReference type="Gene3D" id="3.40.50.1000">
    <property type="entry name" value="HAD superfamily/HAD-like"/>
    <property type="match status" value="1"/>
</dbReference>
<evidence type="ECO:0000259" key="1">
    <source>
        <dbReference type="PROSITE" id="PS51186"/>
    </source>
</evidence>
<protein>
    <submittedName>
        <fullName evidence="2">HAD-IIIC family phosphatase</fullName>
    </submittedName>
</protein>
<dbReference type="InterPro" id="IPR016181">
    <property type="entry name" value="Acyl_CoA_acyltransferase"/>
</dbReference>
<sequence length="618" mass="68485">MRATDKKMDARADLKALQGELADGELTTARVERSYKRITKTGLPIDLKVAWLGNHTLEPALRHATVSALMHDVVLQNHIGDYNQHVQAVLDSQSALRAYRPDAIVLSLSLRGLAPLLISGGAGLSAATRQAEAQRVLDHVNHWIEAAKANTQATLMVCDFLHPPYPALGLADRRSPAGSASLVGWLNDNLALAYRDDPRVHVLDIDLAIANAGREASWNARMYHLAKIEWNGPGLGLASETIARALCALARPAKKCVMLDLDNTLWGGILGEDGIGGLQIEEGDPSGEAFREFQRALLDIKARGVILALVSKNNPADVDEAFAAIDMPLRRSDFAAWRVNWEHKPLNIESIAAELNIGVDSVVFVDDNPAECELVRQTLPEVEVIQLPRDPSDYPGLLLKSWYFDKLTLTDEDTRKTEQYLENAARTEQLRSATDLSTYLENLGTAVEIGPASERDLARLHQLFSKTNQFNLTTKRYTSGELKQFTESEDWLFEWIRVKDNFGDLGLIGTYLVDLTGEVPEIDSFVMSCRALGREIETAACNRIRQYVSEHGGTRLLARFAPTAKNRPAHSFYESQGFNLLAEDEIGNKQYDMRQPGTRLRECTALKISIRTIDNGTP</sequence>
<dbReference type="InterPro" id="IPR010037">
    <property type="entry name" value="FkbH_domain"/>
</dbReference>
<organism evidence="2 3">
    <name type="scientific">Salinisphaera aquimarina</name>
    <dbReference type="NCBI Taxonomy" id="2094031"/>
    <lineage>
        <taxon>Bacteria</taxon>
        <taxon>Pseudomonadati</taxon>
        <taxon>Pseudomonadota</taxon>
        <taxon>Gammaproteobacteria</taxon>
        <taxon>Salinisphaerales</taxon>
        <taxon>Salinisphaeraceae</taxon>
        <taxon>Salinisphaera</taxon>
    </lineage>
</organism>
<keyword evidence="3" id="KW-1185">Reference proteome</keyword>
<dbReference type="SUPFAM" id="SSF56784">
    <property type="entry name" value="HAD-like"/>
    <property type="match status" value="1"/>
</dbReference>
<reference evidence="3" key="1">
    <citation type="journal article" date="2019" name="Int. J. Syst. Evol. Microbiol.">
        <title>The Global Catalogue of Microorganisms (GCM) 10K type strain sequencing project: providing services to taxonomists for standard genome sequencing and annotation.</title>
        <authorList>
            <consortium name="The Broad Institute Genomics Platform"/>
            <consortium name="The Broad Institute Genome Sequencing Center for Infectious Disease"/>
            <person name="Wu L."/>
            <person name="Ma J."/>
        </authorList>
    </citation>
    <scope>NUCLEOTIDE SEQUENCE [LARGE SCALE GENOMIC DNA]</scope>
    <source>
        <strain evidence="3">KCTC 52640</strain>
    </source>
</reference>
<dbReference type="InterPro" id="IPR036412">
    <property type="entry name" value="HAD-like_sf"/>
</dbReference>
<dbReference type="InterPro" id="IPR036514">
    <property type="entry name" value="SGNH_hydro_sf"/>
</dbReference>